<comment type="caution">
    <text evidence="2">The sequence shown here is derived from an EMBL/GenBank/DDBJ whole genome shotgun (WGS) entry which is preliminary data.</text>
</comment>
<name>A0A0G1RW29_9BACT</name>
<gene>
    <name evidence="2" type="ORF">UX45_C0003G0054</name>
</gene>
<reference evidence="2 3" key="1">
    <citation type="journal article" date="2015" name="Nature">
        <title>rRNA introns, odd ribosomes, and small enigmatic genomes across a large radiation of phyla.</title>
        <authorList>
            <person name="Brown C.T."/>
            <person name="Hug L.A."/>
            <person name="Thomas B.C."/>
            <person name="Sharon I."/>
            <person name="Castelle C.J."/>
            <person name="Singh A."/>
            <person name="Wilkins M.J."/>
            <person name="Williams K.H."/>
            <person name="Banfield J.F."/>
        </authorList>
    </citation>
    <scope>NUCLEOTIDE SEQUENCE [LARGE SCALE GENOMIC DNA]</scope>
</reference>
<keyword evidence="1" id="KW-0472">Membrane</keyword>
<accession>A0A0G1RW29</accession>
<proteinExistence type="predicted"/>
<evidence type="ECO:0000313" key="3">
    <source>
        <dbReference type="Proteomes" id="UP000034705"/>
    </source>
</evidence>
<protein>
    <submittedName>
        <fullName evidence="2">Uncharacterized protein</fullName>
    </submittedName>
</protein>
<sequence length="184" mass="21348">MAFFLDLYGNTTELSPTTITDVRTASGRIWQCKIIITDGDVHTSSCLEIQRHRDIFVRHFFLKKEENREEELIFEIRTKDAGFNEGIHTFPLLWNKKSVGMIRIDAEVPMRIKTSDHRFEGSKPFPVMPIDHKKIWMLFGIRSLYALVIVLLLSLLVCMGTGTYICLQFTDAVIEEMHARLLKE</sequence>
<organism evidence="2 3">
    <name type="scientific">Candidatus Uhrbacteria bacterium GW2011_GWF2_46_218</name>
    <dbReference type="NCBI Taxonomy" id="1619001"/>
    <lineage>
        <taxon>Bacteria</taxon>
        <taxon>Candidatus Uhriibacteriota</taxon>
    </lineage>
</organism>
<dbReference type="Proteomes" id="UP000034705">
    <property type="component" value="Unassembled WGS sequence"/>
</dbReference>
<evidence type="ECO:0000313" key="2">
    <source>
        <dbReference type="EMBL" id="KKU34163.1"/>
    </source>
</evidence>
<dbReference type="AlphaFoldDB" id="A0A0G1RW29"/>
<feature type="transmembrane region" description="Helical" evidence="1">
    <location>
        <begin position="144"/>
        <end position="165"/>
    </location>
</feature>
<keyword evidence="1" id="KW-1133">Transmembrane helix</keyword>
<dbReference type="EMBL" id="LCMG01000003">
    <property type="protein sequence ID" value="KKU34163.1"/>
    <property type="molecule type" value="Genomic_DNA"/>
</dbReference>
<evidence type="ECO:0000256" key="1">
    <source>
        <dbReference type="SAM" id="Phobius"/>
    </source>
</evidence>
<keyword evidence="1" id="KW-0812">Transmembrane</keyword>